<dbReference type="SUPFAM" id="SSF53098">
    <property type="entry name" value="Ribonuclease H-like"/>
    <property type="match status" value="1"/>
</dbReference>
<dbReference type="InterPro" id="IPR036397">
    <property type="entry name" value="RNaseH_sf"/>
</dbReference>
<keyword evidence="5" id="KW-1185">Reference proteome</keyword>
<dbReference type="InterPro" id="IPR012337">
    <property type="entry name" value="RNaseH-like_sf"/>
</dbReference>
<gene>
    <name evidence="4" type="ORF">D9Q98_002651</name>
</gene>
<dbReference type="Pfam" id="PF00665">
    <property type="entry name" value="rve"/>
    <property type="match status" value="1"/>
</dbReference>
<comment type="caution">
    <text evidence="4">The sequence shown here is derived from an EMBL/GenBank/DDBJ whole genome shotgun (WGS) entry which is preliminary data.</text>
</comment>
<dbReference type="Pfam" id="PF25597">
    <property type="entry name" value="SH3_retrovirus"/>
    <property type="match status" value="1"/>
</dbReference>
<feature type="domain" description="Integrase catalytic" evidence="3">
    <location>
        <begin position="51"/>
        <end position="217"/>
    </location>
</feature>
<dbReference type="GO" id="GO:0016787">
    <property type="term" value="F:hydrolase activity"/>
    <property type="evidence" value="ECO:0007669"/>
    <property type="project" value="UniProtKB-KW"/>
</dbReference>
<dbReference type="EMBL" id="SIDB01000003">
    <property type="protein sequence ID" value="KAI3434582.1"/>
    <property type="molecule type" value="Genomic_DNA"/>
</dbReference>
<dbReference type="InterPro" id="IPR001584">
    <property type="entry name" value="Integrase_cat-core"/>
</dbReference>
<dbReference type="InterPro" id="IPR013103">
    <property type="entry name" value="RVT_2"/>
</dbReference>
<evidence type="ECO:0000313" key="4">
    <source>
        <dbReference type="EMBL" id="KAI3434582.1"/>
    </source>
</evidence>
<dbReference type="Proteomes" id="UP001055712">
    <property type="component" value="Unassembled WGS sequence"/>
</dbReference>
<dbReference type="InterPro" id="IPR057670">
    <property type="entry name" value="SH3_retrovirus"/>
</dbReference>
<reference evidence="4" key="2">
    <citation type="submission" date="2020-11" db="EMBL/GenBank/DDBJ databases">
        <authorList>
            <person name="Cecchin M."/>
            <person name="Marcolungo L."/>
            <person name="Rossato M."/>
            <person name="Girolomoni L."/>
            <person name="Cosentino E."/>
            <person name="Cuine S."/>
            <person name="Li-Beisson Y."/>
            <person name="Delledonne M."/>
            <person name="Ballottari M."/>
        </authorList>
    </citation>
    <scope>NUCLEOTIDE SEQUENCE</scope>
    <source>
        <strain evidence="4">211/11P</strain>
        <tissue evidence="4">Whole cell</tissue>
    </source>
</reference>
<dbReference type="PROSITE" id="PS50994">
    <property type="entry name" value="INTEGRASE"/>
    <property type="match status" value="1"/>
</dbReference>
<dbReference type="Pfam" id="PF07727">
    <property type="entry name" value="RVT_2"/>
    <property type="match status" value="1"/>
</dbReference>
<dbReference type="SUPFAM" id="SSF56672">
    <property type="entry name" value="DNA/RNA polymerases"/>
    <property type="match status" value="1"/>
</dbReference>
<dbReference type="OrthoDB" id="543212at2759"/>
<protein>
    <recommendedName>
        <fullName evidence="3">Integrase catalytic domain-containing protein</fullName>
    </recommendedName>
</protein>
<dbReference type="PANTHER" id="PTHR42648:SF28">
    <property type="entry name" value="TRANSPOSON-ENCODED PROTEIN WITH RIBONUCLEASE H-LIKE AND RETROVIRUS ZINC FINGER-LIKE DOMAINS"/>
    <property type="match status" value="1"/>
</dbReference>
<reference evidence="4" key="1">
    <citation type="journal article" date="2019" name="Plant J.">
        <title>Chlorella vulgaris genome assembly and annotation reveals the molecular basis for metabolic acclimation to high light conditions.</title>
        <authorList>
            <person name="Cecchin M."/>
            <person name="Marcolungo L."/>
            <person name="Rossato M."/>
            <person name="Girolomoni L."/>
            <person name="Cosentino E."/>
            <person name="Cuine S."/>
            <person name="Li-Beisson Y."/>
            <person name="Delledonne M."/>
            <person name="Ballottari M."/>
        </authorList>
    </citation>
    <scope>NUCLEOTIDE SEQUENCE</scope>
    <source>
        <strain evidence="4">211/11P</strain>
    </source>
</reference>
<name>A0A9D4TTS1_CHLVU</name>
<evidence type="ECO:0000313" key="5">
    <source>
        <dbReference type="Proteomes" id="UP001055712"/>
    </source>
</evidence>
<dbReference type="GO" id="GO:0046872">
    <property type="term" value="F:metal ion binding"/>
    <property type="evidence" value="ECO:0007669"/>
    <property type="project" value="UniProtKB-KW"/>
</dbReference>
<dbReference type="PANTHER" id="PTHR42648">
    <property type="entry name" value="TRANSPOSASE, PUTATIVE-RELATED"/>
    <property type="match status" value="1"/>
</dbReference>
<proteinExistence type="predicted"/>
<dbReference type="InterPro" id="IPR039537">
    <property type="entry name" value="Retrotran_Ty1/copia-like"/>
</dbReference>
<evidence type="ECO:0000256" key="1">
    <source>
        <dbReference type="ARBA" id="ARBA00022723"/>
    </source>
</evidence>
<dbReference type="GO" id="GO:0003676">
    <property type="term" value="F:nucleic acid binding"/>
    <property type="evidence" value="ECO:0007669"/>
    <property type="project" value="InterPro"/>
</dbReference>
<accession>A0A9D4TTS1</accession>
<dbReference type="InterPro" id="IPR043502">
    <property type="entry name" value="DNA/RNA_pol_sf"/>
</dbReference>
<evidence type="ECO:0000256" key="2">
    <source>
        <dbReference type="ARBA" id="ARBA00022801"/>
    </source>
</evidence>
<organism evidence="4 5">
    <name type="scientific">Chlorella vulgaris</name>
    <name type="common">Green alga</name>
    <dbReference type="NCBI Taxonomy" id="3077"/>
    <lineage>
        <taxon>Eukaryota</taxon>
        <taxon>Viridiplantae</taxon>
        <taxon>Chlorophyta</taxon>
        <taxon>core chlorophytes</taxon>
        <taxon>Trebouxiophyceae</taxon>
        <taxon>Chlorellales</taxon>
        <taxon>Chlorellaceae</taxon>
        <taxon>Chlorella clade</taxon>
        <taxon>Chlorella</taxon>
    </lineage>
</organism>
<keyword evidence="1" id="KW-0479">Metal-binding</keyword>
<evidence type="ECO:0000259" key="3">
    <source>
        <dbReference type="PROSITE" id="PS50994"/>
    </source>
</evidence>
<dbReference type="AlphaFoldDB" id="A0A9D4TTS1"/>
<dbReference type="GO" id="GO:0015074">
    <property type="term" value="P:DNA integration"/>
    <property type="evidence" value="ECO:0007669"/>
    <property type="project" value="InterPro"/>
</dbReference>
<dbReference type="CDD" id="cd09272">
    <property type="entry name" value="RNase_HI_RT_Ty1"/>
    <property type="match status" value="1"/>
</dbReference>
<sequence>MKTPPLLAHTAKETPLLWHKRYAHLGFGGLSKLKSSNMVTGIHTTTTDLGYQQQQALQLLHTDVCGPLPITSSGGNNYFLTLLDDYSRLSIVIPLARKSDVAQTVIDTITLLENQTGNRVKSVRSDNGTEYLNHKLERFYCDKGIHMQTTNRYTPEQNGAAERLNRTLIEKVRPMLAESGLPKSMWAEAVVTASYIRNRSPVKGRELTPWELFYGSKPDVSHLRTFGARAYALTPKQLRNKLESVSQPGRFIGYPSGTKGYKILLDSGDTVISRDVIFNNPPAQRPTRAAAQRPAHLWQDDAYRITGRANLASISEPTTVSEALSSEQAAEWQLAMDEEMAALAANGTWTLEQTPAGVNPIPVKWVFKIKRDSSGRVERYKARLVAKGFRQREGIDYDEVFAPVSKYATLRALLAKAAAADLHIHQLDIKTAFLNGELEEDVYIQQPPGYEQGSSQLACHLHKALYGLKQAPRAWHVTLKTELESQGFLPSSADAGLFISSTITATPSYLLTYVDDILIFASDLGELQRIKQQLMRAFDARDLGEAAYFLGMDIIRDRARRTIKLAQTLLTADLLAKHSMTAVRTASTPLSTAIKLTKDGDPLDRQHHGYPQLIGSLMYLSVCTRPDLSQAVGALARYMANPTAVHWQAAKGVLRYLSGTANYGISFGSASPGLAAYCDADYAGDIDTRRSTTAYVFILNGGAVSWSSRLQQTVAASTTEAEYMAAAAAIKESLWISKLLSDLRIDSGITTIQADSQSAIKLLKHPVFSMRSKHIDVIYHFARERVARKEVTFTYTKTDHMVADALTKPVPVTKFQFCRAAMGVTSCS</sequence>
<dbReference type="Gene3D" id="3.30.420.10">
    <property type="entry name" value="Ribonuclease H-like superfamily/Ribonuclease H"/>
    <property type="match status" value="1"/>
</dbReference>
<keyword evidence="2" id="KW-0378">Hydrolase</keyword>